<organism evidence="1 2">
    <name type="scientific">Portunus trituberculatus</name>
    <name type="common">Swimming crab</name>
    <name type="synonym">Neptunus trituberculatus</name>
    <dbReference type="NCBI Taxonomy" id="210409"/>
    <lineage>
        <taxon>Eukaryota</taxon>
        <taxon>Metazoa</taxon>
        <taxon>Ecdysozoa</taxon>
        <taxon>Arthropoda</taxon>
        <taxon>Crustacea</taxon>
        <taxon>Multicrustacea</taxon>
        <taxon>Malacostraca</taxon>
        <taxon>Eumalacostraca</taxon>
        <taxon>Eucarida</taxon>
        <taxon>Decapoda</taxon>
        <taxon>Pleocyemata</taxon>
        <taxon>Brachyura</taxon>
        <taxon>Eubrachyura</taxon>
        <taxon>Portunoidea</taxon>
        <taxon>Portunidae</taxon>
        <taxon>Portuninae</taxon>
        <taxon>Portunus</taxon>
    </lineage>
</organism>
<sequence length="88" mass="9671">MILRFKVVTPKMRLGGDMDPKMGTTINKIAYASSCVHYHPHATITAITTAITTTTTITTSTTSPRPHRSAVTTIGMCTEIRYTEIPIF</sequence>
<proteinExistence type="predicted"/>
<reference evidence="1 2" key="1">
    <citation type="submission" date="2019-05" db="EMBL/GenBank/DDBJ databases">
        <title>Another draft genome of Portunus trituberculatus and its Hox gene families provides insights of decapod evolution.</title>
        <authorList>
            <person name="Jeong J.-H."/>
            <person name="Song I."/>
            <person name="Kim S."/>
            <person name="Choi T."/>
            <person name="Kim D."/>
            <person name="Ryu S."/>
            <person name="Kim W."/>
        </authorList>
    </citation>
    <scope>NUCLEOTIDE SEQUENCE [LARGE SCALE GENOMIC DNA]</scope>
    <source>
        <tissue evidence="1">Muscle</tissue>
    </source>
</reference>
<name>A0A5B7HJS2_PORTR</name>
<evidence type="ECO:0000313" key="1">
    <source>
        <dbReference type="EMBL" id="MPC69487.1"/>
    </source>
</evidence>
<protein>
    <submittedName>
        <fullName evidence="1">Uncharacterized protein</fullName>
    </submittedName>
</protein>
<dbReference type="Proteomes" id="UP000324222">
    <property type="component" value="Unassembled WGS sequence"/>
</dbReference>
<evidence type="ECO:0000313" key="2">
    <source>
        <dbReference type="Proteomes" id="UP000324222"/>
    </source>
</evidence>
<keyword evidence="2" id="KW-1185">Reference proteome</keyword>
<comment type="caution">
    <text evidence="1">The sequence shown here is derived from an EMBL/GenBank/DDBJ whole genome shotgun (WGS) entry which is preliminary data.</text>
</comment>
<dbReference type="AlphaFoldDB" id="A0A5B7HJS2"/>
<dbReference type="EMBL" id="VSRR010029508">
    <property type="protein sequence ID" value="MPC69487.1"/>
    <property type="molecule type" value="Genomic_DNA"/>
</dbReference>
<gene>
    <name evidence="1" type="ORF">E2C01_063713</name>
</gene>
<accession>A0A5B7HJS2</accession>